<dbReference type="Proteomes" id="UP000011761">
    <property type="component" value="Unassembled WGS sequence"/>
</dbReference>
<evidence type="ECO:0000256" key="13">
    <source>
        <dbReference type="SAM" id="MobiDB-lite"/>
    </source>
</evidence>
<dbReference type="InterPro" id="IPR044846">
    <property type="entry name" value="GH10"/>
</dbReference>
<evidence type="ECO:0000256" key="7">
    <source>
        <dbReference type="ARBA" id="ARBA00022801"/>
    </source>
</evidence>
<evidence type="ECO:0000256" key="3">
    <source>
        <dbReference type="ARBA" id="ARBA00004851"/>
    </source>
</evidence>
<feature type="compositionally biased region" description="Low complexity" evidence="13">
    <location>
        <begin position="52"/>
        <end position="96"/>
    </location>
</feature>
<organism evidence="15 16">
    <name type="scientific">Baudoinia panamericana (strain UAMH 10762)</name>
    <name type="common">Angels' share fungus</name>
    <name type="synonym">Baudoinia compniacensis (strain UAMH 10762)</name>
    <dbReference type="NCBI Taxonomy" id="717646"/>
    <lineage>
        <taxon>Eukaryota</taxon>
        <taxon>Fungi</taxon>
        <taxon>Dikarya</taxon>
        <taxon>Ascomycota</taxon>
        <taxon>Pezizomycotina</taxon>
        <taxon>Dothideomycetes</taxon>
        <taxon>Dothideomycetidae</taxon>
        <taxon>Mycosphaerellales</taxon>
        <taxon>Teratosphaeriaceae</taxon>
        <taxon>Baudoinia</taxon>
    </lineage>
</organism>
<sequence>MPSAVTSTRTVTVSPSAATCSASTSTLTTTVAASGLTCTAATSTLTRTVTLSASAPPSTSSSSTSGSSSSATSPTITSSSASSTSSSSSGSNTNPTVTLTATQTNTRTGLNAAATSIGKLWFGTAADIPGTGEAADYYYTQEFNNTLDFGEATPANIMKYEFTEPQPGVFDFSGSDYFLAFVKATGKQVRCHNLICTQELPTWITSPTVPWTNATLSAALYRHVYTLVTYFGDQCYSWDVVNEAFSDASNVTYSDNVWLANIGPSYVQMAFQAATDAVRNNSLAVKLYYNDYNIEYPGYKATRAQNLVTSLKSQNIQIDGIGLESHFIAGSTPSRATQAANMAAFVALGVEVAVTELDVRLNLPPTVASETQQVTDYYNTVGACVDTPRCVGVVVWDFVDTYSWVPSTFPGQGYADLFLQPGGANTTLVKKAAYDGCFQALTGQAVGLKM</sequence>
<reference evidence="15 16" key="1">
    <citation type="journal article" date="2012" name="PLoS Pathog.">
        <title>Diverse lifestyles and strategies of plant pathogenesis encoded in the genomes of eighteen Dothideomycetes fungi.</title>
        <authorList>
            <person name="Ohm R.A."/>
            <person name="Feau N."/>
            <person name="Henrissat B."/>
            <person name="Schoch C.L."/>
            <person name="Horwitz B.A."/>
            <person name="Barry K.W."/>
            <person name="Condon B.J."/>
            <person name="Copeland A.C."/>
            <person name="Dhillon B."/>
            <person name="Glaser F."/>
            <person name="Hesse C.N."/>
            <person name="Kosti I."/>
            <person name="LaButti K."/>
            <person name="Lindquist E.A."/>
            <person name="Lucas S."/>
            <person name="Salamov A.A."/>
            <person name="Bradshaw R.E."/>
            <person name="Ciuffetti L."/>
            <person name="Hamelin R.C."/>
            <person name="Kema G.H.J."/>
            <person name="Lawrence C."/>
            <person name="Scott J.A."/>
            <person name="Spatafora J.W."/>
            <person name="Turgeon B.G."/>
            <person name="de Wit P.J.G.M."/>
            <person name="Zhong S."/>
            <person name="Goodwin S.B."/>
            <person name="Grigoriev I.V."/>
        </authorList>
    </citation>
    <scope>NUCLEOTIDE SEQUENCE [LARGE SCALE GENOMIC DNA]</scope>
    <source>
        <strain evidence="15 16">UAMH 10762</strain>
    </source>
</reference>
<dbReference type="SMART" id="SM00633">
    <property type="entry name" value="Glyco_10"/>
    <property type="match status" value="1"/>
</dbReference>
<dbReference type="RefSeq" id="XP_007678826.1">
    <property type="nucleotide sequence ID" value="XM_007680636.1"/>
</dbReference>
<dbReference type="PANTHER" id="PTHR31490">
    <property type="entry name" value="GLYCOSYL HYDROLASE"/>
    <property type="match status" value="1"/>
</dbReference>
<evidence type="ECO:0000256" key="9">
    <source>
        <dbReference type="ARBA" id="ARBA00023295"/>
    </source>
</evidence>
<dbReference type="AlphaFoldDB" id="M2N4K1"/>
<evidence type="ECO:0000256" key="6">
    <source>
        <dbReference type="ARBA" id="ARBA00022651"/>
    </source>
</evidence>
<keyword evidence="10 12" id="KW-0624">Polysaccharide degradation</keyword>
<dbReference type="PRINTS" id="PR00134">
    <property type="entry name" value="GLHYDRLASE10"/>
</dbReference>
<comment type="catalytic activity">
    <reaction evidence="1 12">
        <text>Endohydrolysis of (1-&gt;4)-beta-D-xylosidic linkages in xylans.</text>
        <dbReference type="EC" id="3.2.1.8"/>
    </reaction>
</comment>
<dbReference type="InterPro" id="IPR017853">
    <property type="entry name" value="GH"/>
</dbReference>
<dbReference type="Pfam" id="PF00331">
    <property type="entry name" value="Glyco_hydro_10"/>
    <property type="match status" value="1"/>
</dbReference>
<evidence type="ECO:0000313" key="16">
    <source>
        <dbReference type="Proteomes" id="UP000011761"/>
    </source>
</evidence>
<dbReference type="GO" id="GO:0031176">
    <property type="term" value="F:endo-1,4-beta-xylanase activity"/>
    <property type="evidence" value="ECO:0007669"/>
    <property type="project" value="UniProtKB-EC"/>
</dbReference>
<proteinExistence type="inferred from homology"/>
<dbReference type="GO" id="GO:0045493">
    <property type="term" value="P:xylan catabolic process"/>
    <property type="evidence" value="ECO:0007669"/>
    <property type="project" value="UniProtKB-KW"/>
</dbReference>
<dbReference type="InterPro" id="IPR001000">
    <property type="entry name" value="GH10_dom"/>
</dbReference>
<evidence type="ECO:0000256" key="12">
    <source>
        <dbReference type="RuleBase" id="RU361174"/>
    </source>
</evidence>
<dbReference type="EMBL" id="KB445559">
    <property type="protein sequence ID" value="EMC93939.1"/>
    <property type="molecule type" value="Genomic_DNA"/>
</dbReference>
<gene>
    <name evidence="15" type="ORF">BAUCODRAFT_75411</name>
</gene>
<dbReference type="OrthoDB" id="3055998at2759"/>
<feature type="active site" description="Nucleophile" evidence="11">
    <location>
        <position position="356"/>
    </location>
</feature>
<evidence type="ECO:0000256" key="4">
    <source>
        <dbReference type="ARBA" id="ARBA00007495"/>
    </source>
</evidence>
<comment type="pathway">
    <text evidence="3">Glycan degradation; xylan degradation.</text>
</comment>
<dbReference type="PROSITE" id="PS51760">
    <property type="entry name" value="GH10_2"/>
    <property type="match status" value="1"/>
</dbReference>
<evidence type="ECO:0000256" key="2">
    <source>
        <dbReference type="ARBA" id="ARBA00004613"/>
    </source>
</evidence>
<dbReference type="SUPFAM" id="SSF51445">
    <property type="entry name" value="(Trans)glycosidases"/>
    <property type="match status" value="1"/>
</dbReference>
<feature type="domain" description="GH10" evidence="14">
    <location>
        <begin position="125"/>
        <end position="440"/>
    </location>
</feature>
<dbReference type="EC" id="3.2.1.8" evidence="12"/>
<dbReference type="PANTHER" id="PTHR31490:SF35">
    <property type="entry name" value="ENDO-1,4-BETA-XYLANASE"/>
    <property type="match status" value="1"/>
</dbReference>
<dbReference type="KEGG" id="bcom:BAUCODRAFT_75411"/>
<keyword evidence="7 12" id="KW-0378">Hydrolase</keyword>
<dbReference type="GO" id="GO:0005576">
    <property type="term" value="C:extracellular region"/>
    <property type="evidence" value="ECO:0007669"/>
    <property type="project" value="UniProtKB-SubCell"/>
</dbReference>
<keyword evidence="9 12" id="KW-0326">Glycosidase</keyword>
<dbReference type="eggNOG" id="ENOG502QR4K">
    <property type="taxonomic scope" value="Eukaryota"/>
</dbReference>
<evidence type="ECO:0000256" key="5">
    <source>
        <dbReference type="ARBA" id="ARBA00022525"/>
    </source>
</evidence>
<keyword evidence="16" id="KW-1185">Reference proteome</keyword>
<keyword evidence="5" id="KW-0964">Secreted</keyword>
<evidence type="ECO:0000256" key="8">
    <source>
        <dbReference type="ARBA" id="ARBA00023277"/>
    </source>
</evidence>
<evidence type="ECO:0000256" key="11">
    <source>
        <dbReference type="PROSITE-ProRule" id="PRU10061"/>
    </source>
</evidence>
<comment type="subcellular location">
    <subcellularLocation>
        <location evidence="2">Secreted</location>
    </subcellularLocation>
</comment>
<name>M2N4K1_BAUPA</name>
<protein>
    <recommendedName>
        <fullName evidence="12">Beta-xylanase</fullName>
        <ecNumber evidence="12">3.2.1.8</ecNumber>
    </recommendedName>
</protein>
<feature type="region of interest" description="Disordered" evidence="13">
    <location>
        <begin position="52"/>
        <end position="104"/>
    </location>
</feature>
<dbReference type="PROSITE" id="PS00591">
    <property type="entry name" value="GH10_1"/>
    <property type="match status" value="1"/>
</dbReference>
<evidence type="ECO:0000313" key="15">
    <source>
        <dbReference type="EMBL" id="EMC93939.1"/>
    </source>
</evidence>
<dbReference type="HOGENOM" id="CLU_020161_1_2_1"/>
<comment type="similarity">
    <text evidence="4 12">Belongs to the glycosyl hydrolase 10 (cellulase F) family.</text>
</comment>
<keyword evidence="6" id="KW-0858">Xylan degradation</keyword>
<accession>M2N4K1</accession>
<evidence type="ECO:0000259" key="14">
    <source>
        <dbReference type="PROSITE" id="PS51760"/>
    </source>
</evidence>
<dbReference type="GeneID" id="19116957"/>
<keyword evidence="8 12" id="KW-0119">Carbohydrate metabolism</keyword>
<dbReference type="OMA" id="YIEHAFR"/>
<evidence type="ECO:0000256" key="1">
    <source>
        <dbReference type="ARBA" id="ARBA00000681"/>
    </source>
</evidence>
<dbReference type="Gene3D" id="3.20.20.80">
    <property type="entry name" value="Glycosidases"/>
    <property type="match status" value="1"/>
</dbReference>
<evidence type="ECO:0000256" key="10">
    <source>
        <dbReference type="ARBA" id="ARBA00023326"/>
    </source>
</evidence>
<dbReference type="InterPro" id="IPR031158">
    <property type="entry name" value="GH10_AS"/>
</dbReference>